<sequence length="143" mass="15836">MAQWRGVLAVEGRETADGRLIEPSAIEWTGDPIPLMRSLRGTSEGDWSMPPLIGYTESIERRETADGVFLIYAEGTLLDTEHLPDVLDLSMVATSIEADMAMRGDGPRRTMTLSRCQLRQIVVGSEKVWDECVLEVVEGTNPD</sequence>
<name>A0AAU7J7Z2_9VIRU</name>
<proteinExistence type="predicted"/>
<accession>A0AAU7J7Z2</accession>
<evidence type="ECO:0008006" key="2">
    <source>
        <dbReference type="Google" id="ProtNLM"/>
    </source>
</evidence>
<organism evidence="1">
    <name type="scientific">Microbacterium phage Sunny</name>
    <dbReference type="NCBI Taxonomy" id="3144828"/>
    <lineage>
        <taxon>Viruses</taxon>
    </lineage>
</organism>
<reference evidence="1" key="1">
    <citation type="submission" date="2024-05" db="EMBL/GenBank/DDBJ databases">
        <title>Complete genome sequence of bacteriophages Merry and Sunny infecting Microbacterium sp. isolated from an alkaline commercial outdoor algal pond.</title>
        <authorList>
            <person name="Levesque A.V."/>
            <person name="Rabines A.J."/>
            <person name="Alrubaiaan E."/>
            <person name="Oliver A."/>
            <person name="Allen E.E."/>
            <person name="Hazlebeck D."/>
            <person name="Pinowska A."/>
            <person name="Traller J.C."/>
            <person name="Zeigler Allen L."/>
        </authorList>
    </citation>
    <scope>NUCLEOTIDE SEQUENCE</scope>
</reference>
<evidence type="ECO:0000313" key="1">
    <source>
        <dbReference type="EMBL" id="XBN42224.1"/>
    </source>
</evidence>
<dbReference type="EMBL" id="PP763432">
    <property type="protein sequence ID" value="XBN42224.1"/>
    <property type="molecule type" value="Genomic_DNA"/>
</dbReference>
<protein>
    <recommendedName>
        <fullName evidence="2">Type VI secretion system tube protein Hcp</fullName>
    </recommendedName>
</protein>